<dbReference type="InterPro" id="IPR002110">
    <property type="entry name" value="Ankyrin_rpt"/>
</dbReference>
<dbReference type="SUPFAM" id="SSF48403">
    <property type="entry name" value="Ankyrin repeat"/>
    <property type="match status" value="1"/>
</dbReference>
<dbReference type="SMART" id="SM00248">
    <property type="entry name" value="ANK"/>
    <property type="match status" value="3"/>
</dbReference>
<sequence>MSAICFFLGLAGVDLHARDGTGQTVLHLATQRHDAFAIMMLLLRDGRVDINALDSDRWSALSYAVRRRNHAAVWRLLESGVHAGIQHVDGVTPLNMAVAQGDEVIVRMILKVTPRHMLM</sequence>
<evidence type="ECO:0000256" key="2">
    <source>
        <dbReference type="ARBA" id="ARBA00023043"/>
    </source>
</evidence>
<dbReference type="EMBL" id="JBFTWV010000147">
    <property type="protein sequence ID" value="KAL2785335.1"/>
    <property type="molecule type" value="Genomic_DNA"/>
</dbReference>
<keyword evidence="1" id="KW-0677">Repeat</keyword>
<dbReference type="PANTHER" id="PTHR24198">
    <property type="entry name" value="ANKYRIN REPEAT AND PROTEIN KINASE DOMAIN-CONTAINING PROTEIN"/>
    <property type="match status" value="1"/>
</dbReference>
<reference evidence="3 4" key="1">
    <citation type="submission" date="2024-07" db="EMBL/GenBank/DDBJ databases">
        <title>Section-level genome sequencing and comparative genomics of Aspergillus sections Usti and Cavernicolus.</title>
        <authorList>
            <consortium name="Lawrence Berkeley National Laboratory"/>
            <person name="Nybo J.L."/>
            <person name="Vesth T.C."/>
            <person name="Theobald S."/>
            <person name="Frisvad J.C."/>
            <person name="Larsen T.O."/>
            <person name="Kjaerboelling I."/>
            <person name="Rothschild-Mancinelli K."/>
            <person name="Lyhne E.K."/>
            <person name="Kogle M.E."/>
            <person name="Barry K."/>
            <person name="Clum A."/>
            <person name="Na H."/>
            <person name="Ledsgaard L."/>
            <person name="Lin J."/>
            <person name="Lipzen A."/>
            <person name="Kuo A."/>
            <person name="Riley R."/>
            <person name="Mondo S."/>
            <person name="Labutti K."/>
            <person name="Haridas S."/>
            <person name="Pangalinan J."/>
            <person name="Salamov A.A."/>
            <person name="Simmons B.A."/>
            <person name="Magnuson J.K."/>
            <person name="Chen J."/>
            <person name="Drula E."/>
            <person name="Henrissat B."/>
            <person name="Wiebenga A."/>
            <person name="Lubbers R.J."/>
            <person name="Gomes A.C."/>
            <person name="Makela M.R."/>
            <person name="Stajich J."/>
            <person name="Grigoriev I.V."/>
            <person name="Mortensen U.H."/>
            <person name="De Vries R.P."/>
            <person name="Baker S.E."/>
            <person name="Andersen M.R."/>
        </authorList>
    </citation>
    <scope>NUCLEOTIDE SEQUENCE [LARGE SCALE GENOMIC DNA]</scope>
    <source>
        <strain evidence="3 4">CBS 209.92</strain>
    </source>
</reference>
<dbReference type="Pfam" id="PF12796">
    <property type="entry name" value="Ank_2"/>
    <property type="match status" value="1"/>
</dbReference>
<organism evidence="3 4">
    <name type="scientific">Aspergillus keveii</name>
    <dbReference type="NCBI Taxonomy" id="714993"/>
    <lineage>
        <taxon>Eukaryota</taxon>
        <taxon>Fungi</taxon>
        <taxon>Dikarya</taxon>
        <taxon>Ascomycota</taxon>
        <taxon>Pezizomycotina</taxon>
        <taxon>Eurotiomycetes</taxon>
        <taxon>Eurotiomycetidae</taxon>
        <taxon>Eurotiales</taxon>
        <taxon>Aspergillaceae</taxon>
        <taxon>Aspergillus</taxon>
        <taxon>Aspergillus subgen. Nidulantes</taxon>
    </lineage>
</organism>
<dbReference type="PANTHER" id="PTHR24198:SF165">
    <property type="entry name" value="ANKYRIN REPEAT-CONTAINING PROTEIN-RELATED"/>
    <property type="match status" value="1"/>
</dbReference>
<keyword evidence="2" id="KW-0040">ANK repeat</keyword>
<name>A0ABR4FQ15_9EURO</name>
<evidence type="ECO:0000256" key="1">
    <source>
        <dbReference type="ARBA" id="ARBA00022737"/>
    </source>
</evidence>
<dbReference type="Proteomes" id="UP001610563">
    <property type="component" value="Unassembled WGS sequence"/>
</dbReference>
<accession>A0ABR4FQ15</accession>
<protein>
    <submittedName>
        <fullName evidence="3">Ankyrin repeat-containing domain protein</fullName>
    </submittedName>
</protein>
<evidence type="ECO:0000313" key="4">
    <source>
        <dbReference type="Proteomes" id="UP001610563"/>
    </source>
</evidence>
<proteinExistence type="predicted"/>
<evidence type="ECO:0000313" key="3">
    <source>
        <dbReference type="EMBL" id="KAL2785335.1"/>
    </source>
</evidence>
<keyword evidence="4" id="KW-1185">Reference proteome</keyword>
<dbReference type="InterPro" id="IPR036770">
    <property type="entry name" value="Ankyrin_rpt-contain_sf"/>
</dbReference>
<gene>
    <name evidence="3" type="ORF">BJX66DRAFT_315018</name>
</gene>
<comment type="caution">
    <text evidence="3">The sequence shown here is derived from an EMBL/GenBank/DDBJ whole genome shotgun (WGS) entry which is preliminary data.</text>
</comment>
<dbReference type="Gene3D" id="1.25.40.20">
    <property type="entry name" value="Ankyrin repeat-containing domain"/>
    <property type="match status" value="1"/>
</dbReference>